<dbReference type="PANTHER" id="PTHR43751">
    <property type="entry name" value="SULFATASE"/>
    <property type="match status" value="1"/>
</dbReference>
<dbReference type="InterPro" id="IPR017850">
    <property type="entry name" value="Alkaline_phosphatase_core_sf"/>
</dbReference>
<accession>X1CYL2</accession>
<dbReference type="PANTHER" id="PTHR43751:SF3">
    <property type="entry name" value="SULFATASE N-TERMINAL DOMAIN-CONTAINING PROTEIN"/>
    <property type="match status" value="1"/>
</dbReference>
<feature type="non-terminal residue" evidence="2">
    <location>
        <position position="293"/>
    </location>
</feature>
<reference evidence="2" key="1">
    <citation type="journal article" date="2014" name="Front. Microbiol.">
        <title>High frequency of phylogenetically diverse reductive dehalogenase-homologous genes in deep subseafloor sedimentary metagenomes.</title>
        <authorList>
            <person name="Kawai M."/>
            <person name="Futagami T."/>
            <person name="Toyoda A."/>
            <person name="Takaki Y."/>
            <person name="Nishi S."/>
            <person name="Hori S."/>
            <person name="Arai W."/>
            <person name="Tsubouchi T."/>
            <person name="Morono Y."/>
            <person name="Uchiyama I."/>
            <person name="Ito T."/>
            <person name="Fujiyama A."/>
            <person name="Inagaki F."/>
            <person name="Takami H."/>
        </authorList>
    </citation>
    <scope>NUCLEOTIDE SEQUENCE</scope>
    <source>
        <strain evidence="2">Expedition CK06-06</strain>
    </source>
</reference>
<dbReference type="AlphaFoldDB" id="X1CYL2"/>
<feature type="non-terminal residue" evidence="2">
    <location>
        <position position="1"/>
    </location>
</feature>
<proteinExistence type="predicted"/>
<feature type="domain" description="Sulfatase N-terminal" evidence="1">
    <location>
        <begin position="10"/>
        <end position="287"/>
    </location>
</feature>
<organism evidence="2">
    <name type="scientific">marine sediment metagenome</name>
    <dbReference type="NCBI Taxonomy" id="412755"/>
    <lineage>
        <taxon>unclassified sequences</taxon>
        <taxon>metagenomes</taxon>
        <taxon>ecological metagenomes</taxon>
    </lineage>
</organism>
<evidence type="ECO:0000313" key="2">
    <source>
        <dbReference type="EMBL" id="GAG97977.1"/>
    </source>
</evidence>
<evidence type="ECO:0000259" key="1">
    <source>
        <dbReference type="Pfam" id="PF00884"/>
    </source>
</evidence>
<dbReference type="Gene3D" id="3.40.720.10">
    <property type="entry name" value="Alkaline Phosphatase, subunit A"/>
    <property type="match status" value="1"/>
</dbReference>
<sequence length="293" mass="32887">RTGPQKKITHVVLISIDTCRADHLGCYGYLRKTSPNIDAVAAEGIMFKHAVTSVPITLPAHSSMLTGTIPIYHGVRDNNNYQLSDSSLTVAEILHQYKFVTGAVIGAFVLDSQFGLDQGFDFYDDKIDPGEKKFFIYSERKAEEVTRLANIWLEENKNKKSFLFLHYFDPHSPYESHERFRFGSGFDPNSQIDGYDSEIAYTDYCIGQVIDKLKELSLYDSTLLIITADHGEGLGQHNEISHGFFIYYSTLHVPLIIKIPTGPKGKQINNLVALIDILPTICDSLGIDVPKHI</sequence>
<protein>
    <recommendedName>
        <fullName evidence="1">Sulfatase N-terminal domain-containing protein</fullName>
    </recommendedName>
</protein>
<dbReference type="SUPFAM" id="SSF53649">
    <property type="entry name" value="Alkaline phosphatase-like"/>
    <property type="match status" value="1"/>
</dbReference>
<gene>
    <name evidence="2" type="ORF">S01H4_37146</name>
</gene>
<dbReference type="InterPro" id="IPR052701">
    <property type="entry name" value="GAG_Ulvan_Degrading_Sulfatases"/>
</dbReference>
<dbReference type="InterPro" id="IPR000917">
    <property type="entry name" value="Sulfatase_N"/>
</dbReference>
<dbReference type="CDD" id="cd16148">
    <property type="entry name" value="sulfatase_like"/>
    <property type="match status" value="1"/>
</dbReference>
<name>X1CYL2_9ZZZZ</name>
<comment type="caution">
    <text evidence="2">The sequence shown here is derived from an EMBL/GenBank/DDBJ whole genome shotgun (WGS) entry which is preliminary data.</text>
</comment>
<dbReference type="Pfam" id="PF00884">
    <property type="entry name" value="Sulfatase"/>
    <property type="match status" value="1"/>
</dbReference>
<dbReference type="EMBL" id="BART01019931">
    <property type="protein sequence ID" value="GAG97977.1"/>
    <property type="molecule type" value="Genomic_DNA"/>
</dbReference>